<keyword evidence="3" id="KW-1185">Reference proteome</keyword>
<feature type="compositionally biased region" description="Basic and acidic residues" evidence="1">
    <location>
        <begin position="17"/>
        <end position="26"/>
    </location>
</feature>
<sequence>MAPRALVAAEVPGLAMDSKKELEGEARLIPQKELSARRPGVARGEGTFLAQRRRRRRRRQRRQRRRRNRRDDRGQGRRSVGSFSLGYSSNSGCHRATSAGGTWPQELECLARSAVAEGEDIGFRRQYEAWDEFVYGSYVLFQEGYRRPQQCALDLRQQGGHDGGGTATGGPIVRTPCSDWEGTDAPALCESIGNDSARLGGGSLSDVGRTRSLTVLAECFRQDTRYGSEGKTKIKRTPKAG</sequence>
<feature type="region of interest" description="Disordered" evidence="1">
    <location>
        <begin position="15"/>
        <end position="86"/>
    </location>
</feature>
<name>D8LNX8_ECTSI</name>
<evidence type="ECO:0000313" key="2">
    <source>
        <dbReference type="EMBL" id="CBN78338.1"/>
    </source>
</evidence>
<accession>D8LNX8</accession>
<evidence type="ECO:0000256" key="1">
    <source>
        <dbReference type="SAM" id="MobiDB-lite"/>
    </source>
</evidence>
<dbReference type="EMBL" id="FN649760">
    <property type="protein sequence ID" value="CBN78338.1"/>
    <property type="molecule type" value="Genomic_DNA"/>
</dbReference>
<gene>
    <name evidence="2" type="ORF">Esi_0005_0275</name>
</gene>
<organism evidence="2 3">
    <name type="scientific">Ectocarpus siliculosus</name>
    <name type="common">Brown alga</name>
    <name type="synonym">Conferva siliculosa</name>
    <dbReference type="NCBI Taxonomy" id="2880"/>
    <lineage>
        <taxon>Eukaryota</taxon>
        <taxon>Sar</taxon>
        <taxon>Stramenopiles</taxon>
        <taxon>Ochrophyta</taxon>
        <taxon>PX clade</taxon>
        <taxon>Phaeophyceae</taxon>
        <taxon>Ectocarpales</taxon>
        <taxon>Ectocarpaceae</taxon>
        <taxon>Ectocarpus</taxon>
    </lineage>
</organism>
<dbReference type="Proteomes" id="UP000002630">
    <property type="component" value="Unassembled WGS sequence"/>
</dbReference>
<proteinExistence type="predicted"/>
<evidence type="ECO:0000313" key="3">
    <source>
        <dbReference type="Proteomes" id="UP000002630"/>
    </source>
</evidence>
<dbReference type="AlphaFoldDB" id="D8LNX8"/>
<dbReference type="InParanoid" id="D8LNX8"/>
<feature type="compositionally biased region" description="Basic residues" evidence="1">
    <location>
        <begin position="51"/>
        <end position="68"/>
    </location>
</feature>
<reference evidence="2 3" key="1">
    <citation type="journal article" date="2010" name="Nature">
        <title>The Ectocarpus genome and the independent evolution of multicellularity in brown algae.</title>
        <authorList>
            <person name="Cock J.M."/>
            <person name="Sterck L."/>
            <person name="Rouze P."/>
            <person name="Scornet D."/>
            <person name="Allen A.E."/>
            <person name="Amoutzias G."/>
            <person name="Anthouard V."/>
            <person name="Artiguenave F."/>
            <person name="Aury J.M."/>
            <person name="Badger J.H."/>
            <person name="Beszteri B."/>
            <person name="Billiau K."/>
            <person name="Bonnet E."/>
            <person name="Bothwell J.H."/>
            <person name="Bowler C."/>
            <person name="Boyen C."/>
            <person name="Brownlee C."/>
            <person name="Carrano C.J."/>
            <person name="Charrier B."/>
            <person name="Cho G.Y."/>
            <person name="Coelho S.M."/>
            <person name="Collen J."/>
            <person name="Corre E."/>
            <person name="Da Silva C."/>
            <person name="Delage L."/>
            <person name="Delaroque N."/>
            <person name="Dittami S.M."/>
            <person name="Doulbeau S."/>
            <person name="Elias M."/>
            <person name="Farnham G."/>
            <person name="Gachon C.M."/>
            <person name="Gschloessl B."/>
            <person name="Heesch S."/>
            <person name="Jabbari K."/>
            <person name="Jubin C."/>
            <person name="Kawai H."/>
            <person name="Kimura K."/>
            <person name="Kloareg B."/>
            <person name="Kupper F.C."/>
            <person name="Lang D."/>
            <person name="Le Bail A."/>
            <person name="Leblanc C."/>
            <person name="Lerouge P."/>
            <person name="Lohr M."/>
            <person name="Lopez P.J."/>
            <person name="Martens C."/>
            <person name="Maumus F."/>
            <person name="Michel G."/>
            <person name="Miranda-Saavedra D."/>
            <person name="Morales J."/>
            <person name="Moreau H."/>
            <person name="Motomura T."/>
            <person name="Nagasato C."/>
            <person name="Napoli C.A."/>
            <person name="Nelson D.R."/>
            <person name="Nyvall-Collen P."/>
            <person name="Peters A.F."/>
            <person name="Pommier C."/>
            <person name="Potin P."/>
            <person name="Poulain J."/>
            <person name="Quesneville H."/>
            <person name="Read B."/>
            <person name="Rensing S.A."/>
            <person name="Ritter A."/>
            <person name="Rousvoal S."/>
            <person name="Samanta M."/>
            <person name="Samson G."/>
            <person name="Schroeder D.C."/>
            <person name="Segurens B."/>
            <person name="Strittmatter M."/>
            <person name="Tonon T."/>
            <person name="Tregear J.W."/>
            <person name="Valentin K."/>
            <person name="von Dassow P."/>
            <person name="Yamagishi T."/>
            <person name="Van de Peer Y."/>
            <person name="Wincker P."/>
        </authorList>
    </citation>
    <scope>NUCLEOTIDE SEQUENCE [LARGE SCALE GENOMIC DNA]</scope>
    <source>
        <strain evidence="3">Ec32 / CCAP1310/4</strain>
    </source>
</reference>
<protein>
    <submittedName>
        <fullName evidence="2">Uncharacterized protein</fullName>
    </submittedName>
</protein>